<proteinExistence type="predicted"/>
<protein>
    <submittedName>
        <fullName evidence="2">Phospholipase D beta 1-like</fullName>
    </submittedName>
</protein>
<feature type="compositionally biased region" description="Low complexity" evidence="1">
    <location>
        <begin position="61"/>
        <end position="74"/>
    </location>
</feature>
<feature type="compositionally biased region" description="Basic residues" evidence="1">
    <location>
        <begin position="27"/>
        <end position="38"/>
    </location>
</feature>
<feature type="region of interest" description="Disordered" evidence="1">
    <location>
        <begin position="1"/>
        <end position="103"/>
    </location>
</feature>
<dbReference type="AlphaFoldDB" id="A0A2Z7A7C0"/>
<evidence type="ECO:0000313" key="3">
    <source>
        <dbReference type="Proteomes" id="UP000250235"/>
    </source>
</evidence>
<keyword evidence="3" id="KW-1185">Reference proteome</keyword>
<name>A0A2Z7A7C0_9LAMI</name>
<reference evidence="2 3" key="1">
    <citation type="journal article" date="2015" name="Proc. Natl. Acad. Sci. U.S.A.">
        <title>The resurrection genome of Boea hygrometrica: A blueprint for survival of dehydration.</title>
        <authorList>
            <person name="Xiao L."/>
            <person name="Yang G."/>
            <person name="Zhang L."/>
            <person name="Yang X."/>
            <person name="Zhao S."/>
            <person name="Ji Z."/>
            <person name="Zhou Q."/>
            <person name="Hu M."/>
            <person name="Wang Y."/>
            <person name="Chen M."/>
            <person name="Xu Y."/>
            <person name="Jin H."/>
            <person name="Xiao X."/>
            <person name="Hu G."/>
            <person name="Bao F."/>
            <person name="Hu Y."/>
            <person name="Wan P."/>
            <person name="Li L."/>
            <person name="Deng X."/>
            <person name="Kuang T."/>
            <person name="Xiang C."/>
            <person name="Zhu J.K."/>
            <person name="Oliver M.J."/>
            <person name="He Y."/>
        </authorList>
    </citation>
    <scope>NUCLEOTIDE SEQUENCE [LARGE SCALE GENOMIC DNA]</scope>
    <source>
        <strain evidence="3">cv. XS01</strain>
    </source>
</reference>
<feature type="compositionally biased region" description="Basic and acidic residues" evidence="1">
    <location>
        <begin position="1"/>
        <end position="17"/>
    </location>
</feature>
<dbReference type="EMBL" id="KV018331">
    <property type="protein sequence ID" value="KZV17436.1"/>
    <property type="molecule type" value="Genomic_DNA"/>
</dbReference>
<gene>
    <name evidence="2" type="ORF">F511_43364</name>
</gene>
<evidence type="ECO:0000256" key="1">
    <source>
        <dbReference type="SAM" id="MobiDB-lite"/>
    </source>
</evidence>
<dbReference type="Proteomes" id="UP000250235">
    <property type="component" value="Unassembled WGS sequence"/>
</dbReference>
<accession>A0A2Z7A7C0</accession>
<organism evidence="2 3">
    <name type="scientific">Dorcoceras hygrometricum</name>
    <dbReference type="NCBI Taxonomy" id="472368"/>
    <lineage>
        <taxon>Eukaryota</taxon>
        <taxon>Viridiplantae</taxon>
        <taxon>Streptophyta</taxon>
        <taxon>Embryophyta</taxon>
        <taxon>Tracheophyta</taxon>
        <taxon>Spermatophyta</taxon>
        <taxon>Magnoliopsida</taxon>
        <taxon>eudicotyledons</taxon>
        <taxon>Gunneridae</taxon>
        <taxon>Pentapetalae</taxon>
        <taxon>asterids</taxon>
        <taxon>lamiids</taxon>
        <taxon>Lamiales</taxon>
        <taxon>Gesneriaceae</taxon>
        <taxon>Didymocarpoideae</taxon>
        <taxon>Trichosporeae</taxon>
        <taxon>Loxocarpinae</taxon>
        <taxon>Dorcoceras</taxon>
    </lineage>
</organism>
<evidence type="ECO:0000313" key="2">
    <source>
        <dbReference type="EMBL" id="KZV17436.1"/>
    </source>
</evidence>
<sequence>MQISRRDIAGYSPERRPATAAPPPQKRGGRCAPSRRARAPIGVPAPRFMRNRLRTPAAIVRQATRRSSSQASTSGVHRLHQPRDVGHRHASSRQARPARSRDEARPCLVFLSRPARKSRAFMRARGGALPHVAAADGCRRNFGLFDSENKGIRYNYGNSYDQIRKKLALIPLLGIRIHPPARQRKNIE</sequence>